<evidence type="ECO:0000256" key="13">
    <source>
        <dbReference type="ARBA" id="ARBA00023324"/>
    </source>
</evidence>
<feature type="chain" id="PRO_5012842380" description="D-aminoacyl-tRNA deacylase" evidence="22">
    <location>
        <begin position="29"/>
        <end position="524"/>
    </location>
</feature>
<evidence type="ECO:0000256" key="15">
    <source>
        <dbReference type="ARBA" id="ARBA00048018"/>
    </source>
</evidence>
<dbReference type="PRINTS" id="PR00458">
    <property type="entry name" value="PEROXIDASE"/>
</dbReference>
<dbReference type="CDD" id="cd00563">
    <property type="entry name" value="Dtyr_deacylase"/>
    <property type="match status" value="1"/>
</dbReference>
<dbReference type="GO" id="GO:0140825">
    <property type="term" value="F:lactoperoxidase activity"/>
    <property type="evidence" value="ECO:0007669"/>
    <property type="project" value="UniProtKB-EC"/>
</dbReference>
<evidence type="ECO:0000256" key="22">
    <source>
        <dbReference type="SAM" id="SignalP"/>
    </source>
</evidence>
<protein>
    <recommendedName>
        <fullName evidence="21">D-aminoacyl-tRNA deacylase</fullName>
        <ecNumber evidence="21">3.1.1.96</ecNumber>
    </recommendedName>
</protein>
<dbReference type="SUPFAM" id="SSF69500">
    <property type="entry name" value="DTD-like"/>
    <property type="match status" value="1"/>
</dbReference>
<feature type="binding site" evidence="18">
    <location>
        <position position="213"/>
    </location>
    <ligand>
        <name>Ca(2+)</name>
        <dbReference type="ChEBI" id="CHEBI:29108"/>
        <label>2</label>
    </ligand>
</feature>
<dbReference type="InterPro" id="IPR023509">
    <property type="entry name" value="DTD-like_sf"/>
</dbReference>
<dbReference type="GO" id="GO:0051499">
    <property type="term" value="F:D-aminoacyl-tRNA deacylase activity"/>
    <property type="evidence" value="ECO:0007669"/>
    <property type="project" value="UniProtKB-EC"/>
</dbReference>
<keyword evidence="25" id="KW-1185">Reference proteome</keyword>
<comment type="caution">
    <text evidence="24">The sequence shown here is derived from an EMBL/GenBank/DDBJ whole genome shotgun (WGS) entry which is preliminary data.</text>
</comment>
<comment type="function">
    <text evidence="2">Removal of H(2)O(2), oxidation of toxic reductants, biosynthesis and degradation of lignin, suberization, auxin catabolism, response to environmental stresses such as wounding, pathogen attack and oxidative stress. These functions might be dependent on each isozyme/isoform in each plant tissue.</text>
</comment>
<dbReference type="PROSITE" id="PS00436">
    <property type="entry name" value="PEROXIDASE_2"/>
    <property type="match status" value="1"/>
</dbReference>
<feature type="binding site" evidence="18">
    <location>
        <position position="88"/>
    </location>
    <ligand>
        <name>Ca(2+)</name>
        <dbReference type="ChEBI" id="CHEBI:29108"/>
        <label>1</label>
    </ligand>
</feature>
<keyword evidence="7" id="KW-0349">Heme</keyword>
<dbReference type="NCBIfam" id="TIGR00256">
    <property type="entry name" value="D-aminoacyl-tRNA deacylase"/>
    <property type="match status" value="1"/>
</dbReference>
<feature type="binding site" evidence="18">
    <location>
        <position position="265"/>
    </location>
    <ligand>
        <name>Ca(2+)</name>
        <dbReference type="ChEBI" id="CHEBI:29108"/>
        <label>2</label>
    </ligand>
</feature>
<organism evidence="24 25">
    <name type="scientific">Corchorus olitorius</name>
    <dbReference type="NCBI Taxonomy" id="93759"/>
    <lineage>
        <taxon>Eukaryota</taxon>
        <taxon>Viridiplantae</taxon>
        <taxon>Streptophyta</taxon>
        <taxon>Embryophyta</taxon>
        <taxon>Tracheophyta</taxon>
        <taxon>Spermatophyta</taxon>
        <taxon>Magnoliopsida</taxon>
        <taxon>eudicotyledons</taxon>
        <taxon>Gunneridae</taxon>
        <taxon>Pentapetalae</taxon>
        <taxon>rosids</taxon>
        <taxon>malvids</taxon>
        <taxon>Malvales</taxon>
        <taxon>Malvaceae</taxon>
        <taxon>Grewioideae</taxon>
        <taxon>Apeibeae</taxon>
        <taxon>Corchorus</taxon>
    </lineage>
</organism>
<feature type="site" description="Transition state stabilizer" evidence="19">
    <location>
        <position position="78"/>
    </location>
</feature>
<dbReference type="PRINTS" id="PR00461">
    <property type="entry name" value="PLPEROXIDASE"/>
</dbReference>
<dbReference type="FunFam" id="1.10.420.10:FF:000001">
    <property type="entry name" value="Peroxidase"/>
    <property type="match status" value="1"/>
</dbReference>
<evidence type="ECO:0000256" key="19">
    <source>
        <dbReference type="PIRSR" id="PIRSR600823-4"/>
    </source>
</evidence>
<dbReference type="OrthoDB" id="2113341at2759"/>
<dbReference type="InterPro" id="IPR003732">
    <property type="entry name" value="Daa-tRNA_deacyls_DTD"/>
</dbReference>
<name>A0A1R3H4T1_9ROSI</name>
<keyword evidence="9 18" id="KW-0106">Calcium</keyword>
<dbReference type="Gene3D" id="1.10.520.10">
    <property type="match status" value="1"/>
</dbReference>
<dbReference type="FunFam" id="3.50.80.10:FF:000001">
    <property type="entry name" value="D-aminoacyl-tRNA deacylase"/>
    <property type="match status" value="1"/>
</dbReference>
<dbReference type="EC" id="3.1.1.96" evidence="21"/>
<evidence type="ECO:0000256" key="12">
    <source>
        <dbReference type="ARBA" id="ARBA00023157"/>
    </source>
</evidence>
<evidence type="ECO:0000256" key="5">
    <source>
        <dbReference type="ARBA" id="ARBA00022525"/>
    </source>
</evidence>
<evidence type="ECO:0000256" key="20">
    <source>
        <dbReference type="PIRSR" id="PIRSR600823-5"/>
    </source>
</evidence>
<comment type="catalytic activity">
    <reaction evidence="1">
        <text>2 a phenolic donor + H2O2 = 2 a phenolic radical donor + 2 H2O</text>
        <dbReference type="Rhea" id="RHEA:56136"/>
        <dbReference type="ChEBI" id="CHEBI:15377"/>
        <dbReference type="ChEBI" id="CHEBI:16240"/>
        <dbReference type="ChEBI" id="CHEBI:139520"/>
        <dbReference type="ChEBI" id="CHEBI:139521"/>
        <dbReference type="EC" id="1.11.1.7"/>
    </reaction>
</comment>
<sequence length="524" mass="58082">MPVLFPSFSSFCFLIIILLLTITNSSNCLPIKANATRRPRQLSVNYYAKSCPQVEQLIGSITSQQFKEAPVSAPATIRLFFHDCFVEGCDASILIATKPGNKVLAEQDAEDNKDLRREGFDTITRAKTLVESKCPGIVSCADILAIAARDFVHLAGGPYYQVKKGRWDGKISMASRVPYNLPHANSTVDQLIKLFGSKGLTIDDMVVLSGAHTIGFAHCKHFLNRLYDYKSTKQPDPAIDPRLLKALKMSCPHVGGNTDIVAPFDVTTPFSFDHAYYTNLQSKLGLLASDQGLFLDPRTKPMVQSLGQDKAKFFQAFSAAMDKMGSIGVKRGRRHGEKRKKHRNLQIRAMRAVVQRVTSASVEVDGRIVSEIGPGLLVLVGLHDSDTESDADYICRKVLNMRLFPNESTGRGWDQSVMQRNYEVLLVSQFTLYGFLKGNKPDFHVAMPPQKAKPFYESVVDKFRKAYKPDAIKDGVFGAMMKVSLVNDGPVTMQLDSPQASKVAKLSILKQDLFRNTTEAAEES</sequence>
<feature type="domain" description="Plant heme peroxidase family profile" evidence="23">
    <location>
        <begin position="41"/>
        <end position="346"/>
    </location>
</feature>
<feature type="disulfide bond" evidence="20">
    <location>
        <begin position="51"/>
        <end position="134"/>
    </location>
</feature>
<comment type="catalytic activity">
    <reaction evidence="14">
        <text>glycyl-tRNA(Ala) + H2O = tRNA(Ala) + glycine + H(+)</text>
        <dbReference type="Rhea" id="RHEA:53744"/>
        <dbReference type="Rhea" id="RHEA-COMP:9657"/>
        <dbReference type="Rhea" id="RHEA-COMP:13640"/>
        <dbReference type="ChEBI" id="CHEBI:15377"/>
        <dbReference type="ChEBI" id="CHEBI:15378"/>
        <dbReference type="ChEBI" id="CHEBI:57305"/>
        <dbReference type="ChEBI" id="CHEBI:78442"/>
        <dbReference type="ChEBI" id="CHEBI:78522"/>
        <dbReference type="EC" id="3.1.1.96"/>
    </reaction>
</comment>
<dbReference type="PROSITE" id="PS50873">
    <property type="entry name" value="PEROXIDASE_4"/>
    <property type="match status" value="1"/>
</dbReference>
<gene>
    <name evidence="24" type="ORF">COLO4_31384</name>
</gene>
<keyword evidence="21" id="KW-0820">tRNA-binding</keyword>
<dbReference type="InterPro" id="IPR010255">
    <property type="entry name" value="Haem_peroxidase_sf"/>
</dbReference>
<evidence type="ECO:0000256" key="11">
    <source>
        <dbReference type="ARBA" id="ARBA00023004"/>
    </source>
</evidence>
<evidence type="ECO:0000256" key="1">
    <source>
        <dbReference type="ARBA" id="ARBA00000189"/>
    </source>
</evidence>
<feature type="binding site" evidence="18">
    <location>
        <position position="90"/>
    </location>
    <ligand>
        <name>Ca(2+)</name>
        <dbReference type="ChEBI" id="CHEBI:29108"/>
        <label>1</label>
    </ligand>
</feature>
<evidence type="ECO:0000256" key="3">
    <source>
        <dbReference type="ARBA" id="ARBA00006873"/>
    </source>
</evidence>
<feature type="binding site" evidence="18">
    <location>
        <position position="273"/>
    </location>
    <ligand>
        <name>Ca(2+)</name>
        <dbReference type="ChEBI" id="CHEBI:29108"/>
        <label>2</label>
    </ligand>
</feature>
<dbReference type="HAMAP" id="MF_00518">
    <property type="entry name" value="Deacylase_Dtd"/>
    <property type="match status" value="1"/>
</dbReference>
<keyword evidence="21" id="KW-0963">Cytoplasm</keyword>
<dbReference type="Pfam" id="PF00141">
    <property type="entry name" value="peroxidase"/>
    <property type="match status" value="1"/>
</dbReference>
<accession>A0A1R3H4T1</accession>
<dbReference type="AlphaFoldDB" id="A0A1R3H4T1"/>
<dbReference type="GO" id="GO:0006979">
    <property type="term" value="P:response to oxidative stress"/>
    <property type="evidence" value="ECO:0007669"/>
    <property type="project" value="InterPro"/>
</dbReference>
<feature type="binding site" evidence="18">
    <location>
        <position position="86"/>
    </location>
    <ligand>
        <name>Ca(2+)</name>
        <dbReference type="ChEBI" id="CHEBI:29108"/>
        <label>1</label>
    </ligand>
</feature>
<comment type="similarity">
    <text evidence="3">Belongs to the peroxidase family. Ascorbate peroxidase subfamily.</text>
</comment>
<evidence type="ECO:0000256" key="4">
    <source>
        <dbReference type="ARBA" id="ARBA00009673"/>
    </source>
</evidence>
<dbReference type="InterPro" id="IPR033905">
    <property type="entry name" value="Secretory_peroxidase"/>
</dbReference>
<evidence type="ECO:0000256" key="21">
    <source>
        <dbReference type="RuleBase" id="RU003470"/>
    </source>
</evidence>
<feature type="binding site" evidence="17">
    <location>
        <position position="182"/>
    </location>
    <ligand>
        <name>substrate</name>
    </ligand>
</feature>
<dbReference type="PANTHER" id="PTHR31517">
    <property type="match status" value="1"/>
</dbReference>
<dbReference type="FunFam" id="1.10.520.10:FF:000008">
    <property type="entry name" value="Peroxidase"/>
    <property type="match status" value="1"/>
</dbReference>
<evidence type="ECO:0000256" key="17">
    <source>
        <dbReference type="PIRSR" id="PIRSR600823-2"/>
    </source>
</evidence>
<dbReference type="GO" id="GO:0042744">
    <property type="term" value="P:hydrogen peroxide catabolic process"/>
    <property type="evidence" value="ECO:0007669"/>
    <property type="project" value="UniProtKB-KW"/>
</dbReference>
<comment type="cofactor">
    <cofactor evidence="18">
        <name>Ca(2+)</name>
        <dbReference type="ChEBI" id="CHEBI:29108"/>
    </cofactor>
    <text evidence="18">Binds 2 calcium ions per subunit.</text>
</comment>
<dbReference type="EMBL" id="AWUE01020852">
    <property type="protein sequence ID" value="OMO65236.1"/>
    <property type="molecule type" value="Genomic_DNA"/>
</dbReference>
<evidence type="ECO:0000256" key="9">
    <source>
        <dbReference type="ARBA" id="ARBA00022837"/>
    </source>
</evidence>
<dbReference type="InterPro" id="IPR019794">
    <property type="entry name" value="Peroxidases_AS"/>
</dbReference>
<dbReference type="Gene3D" id="3.50.80.10">
    <property type="entry name" value="D-tyrosyl-tRNA(Tyr) deacylase"/>
    <property type="match status" value="1"/>
</dbReference>
<evidence type="ECO:0000256" key="6">
    <source>
        <dbReference type="ARBA" id="ARBA00022559"/>
    </source>
</evidence>
<feature type="binding site" evidence="18">
    <location>
        <position position="92"/>
    </location>
    <ligand>
        <name>Ca(2+)</name>
        <dbReference type="ChEBI" id="CHEBI:29108"/>
        <label>1</label>
    </ligand>
</feature>
<dbReference type="GO" id="GO:0005737">
    <property type="term" value="C:cytoplasm"/>
    <property type="evidence" value="ECO:0007669"/>
    <property type="project" value="UniProtKB-SubCell"/>
</dbReference>
<evidence type="ECO:0000313" key="25">
    <source>
        <dbReference type="Proteomes" id="UP000187203"/>
    </source>
</evidence>
<keyword evidence="5" id="KW-0964">Secreted</keyword>
<evidence type="ECO:0000256" key="16">
    <source>
        <dbReference type="PIRSR" id="PIRSR600823-1"/>
    </source>
</evidence>
<proteinExistence type="inferred from homology"/>
<dbReference type="GO" id="GO:0046872">
    <property type="term" value="F:metal ion binding"/>
    <property type="evidence" value="ECO:0007669"/>
    <property type="project" value="UniProtKB-KW"/>
</dbReference>
<dbReference type="CDD" id="cd00693">
    <property type="entry name" value="secretory_peroxidase"/>
    <property type="match status" value="1"/>
</dbReference>
<evidence type="ECO:0000256" key="18">
    <source>
        <dbReference type="PIRSR" id="PIRSR600823-3"/>
    </source>
</evidence>
<evidence type="ECO:0000256" key="2">
    <source>
        <dbReference type="ARBA" id="ARBA00002322"/>
    </source>
</evidence>
<keyword evidence="13" id="KW-0376">Hydrogen peroxide</keyword>
<keyword evidence="21" id="KW-0694">RNA-binding</keyword>
<feature type="disulfide bond" evidence="20">
    <location>
        <begin position="219"/>
        <end position="251"/>
    </location>
</feature>
<dbReference type="Proteomes" id="UP000187203">
    <property type="component" value="Unassembled WGS sequence"/>
</dbReference>
<reference evidence="25" key="1">
    <citation type="submission" date="2013-09" db="EMBL/GenBank/DDBJ databases">
        <title>Corchorus olitorius genome sequencing.</title>
        <authorList>
            <person name="Alam M."/>
            <person name="Haque M.S."/>
            <person name="Islam M.S."/>
            <person name="Emdad E.M."/>
            <person name="Islam M.M."/>
            <person name="Ahmed B."/>
            <person name="Halim A."/>
            <person name="Hossen Q.M.M."/>
            <person name="Hossain M.Z."/>
            <person name="Ahmed R."/>
            <person name="Khan M.M."/>
            <person name="Islam R."/>
            <person name="Rashid M.M."/>
            <person name="Khan S.A."/>
            <person name="Rahman M.S."/>
            <person name="Alam M."/>
            <person name="Yahiya A.S."/>
            <person name="Khan M.S."/>
            <person name="Azam M.S."/>
            <person name="Haque T."/>
            <person name="Lashkar M.Z.H."/>
            <person name="Akhand A.I."/>
            <person name="Morshed G."/>
            <person name="Roy S."/>
            <person name="Uddin K.S."/>
            <person name="Rabeya T."/>
            <person name="Hossain A.S."/>
            <person name="Chowdhury A."/>
            <person name="Snigdha A.R."/>
            <person name="Mortoza M.S."/>
            <person name="Matin S.A."/>
            <person name="Hoque S.M.E."/>
            <person name="Islam M.K."/>
            <person name="Roy D.K."/>
            <person name="Haider R."/>
            <person name="Moosa M.M."/>
            <person name="Elias S.M."/>
            <person name="Hasan A.M."/>
            <person name="Jahan S."/>
            <person name="Shafiuddin M."/>
            <person name="Mahmood N."/>
            <person name="Shommy N.S."/>
        </authorList>
    </citation>
    <scope>NUCLEOTIDE SEQUENCE [LARGE SCALE GENOMIC DNA]</scope>
    <source>
        <strain evidence="25">cv. O-4</strain>
    </source>
</reference>
<keyword evidence="10" id="KW-0560">Oxidoreductase</keyword>
<keyword evidence="21" id="KW-0378">Hydrolase</keyword>
<comment type="subcellular location">
    <subcellularLocation>
        <location evidence="21">Cytoplasm</location>
    </subcellularLocation>
</comment>
<dbReference type="SUPFAM" id="SSF48113">
    <property type="entry name" value="Heme-dependent peroxidases"/>
    <property type="match status" value="1"/>
</dbReference>
<dbReference type="GO" id="GO:0000049">
    <property type="term" value="F:tRNA binding"/>
    <property type="evidence" value="ECO:0007669"/>
    <property type="project" value="UniProtKB-KW"/>
</dbReference>
<dbReference type="PROSITE" id="PS00435">
    <property type="entry name" value="PEROXIDASE_1"/>
    <property type="match status" value="1"/>
</dbReference>
<dbReference type="STRING" id="93759.A0A1R3H4T1"/>
<feature type="binding site" evidence="18">
    <location>
        <position position="268"/>
    </location>
    <ligand>
        <name>Ca(2+)</name>
        <dbReference type="ChEBI" id="CHEBI:29108"/>
        <label>2</label>
    </ligand>
</feature>
<dbReference type="Gene3D" id="1.10.420.10">
    <property type="entry name" value="Peroxidase, domain 2"/>
    <property type="match status" value="1"/>
</dbReference>
<evidence type="ECO:0000256" key="8">
    <source>
        <dbReference type="ARBA" id="ARBA00022723"/>
    </source>
</evidence>
<comment type="cofactor">
    <cofactor evidence="18">
        <name>heme b</name>
        <dbReference type="ChEBI" id="CHEBI:60344"/>
    </cofactor>
    <text evidence="18">Binds 1 heme b (iron(II)-protoporphyrin IX) group per subunit.</text>
</comment>
<feature type="signal peptide" evidence="22">
    <location>
        <begin position="1"/>
        <end position="28"/>
    </location>
</feature>
<dbReference type="InterPro" id="IPR019793">
    <property type="entry name" value="Peroxidases_heam-ligand_BS"/>
</dbReference>
<comment type="catalytic activity">
    <reaction evidence="15">
        <text>a D-aminoacyl-tRNA + H2O = a tRNA + a D-alpha-amino acid + H(+)</text>
        <dbReference type="Rhea" id="RHEA:13953"/>
        <dbReference type="Rhea" id="RHEA-COMP:10123"/>
        <dbReference type="Rhea" id="RHEA-COMP:10124"/>
        <dbReference type="ChEBI" id="CHEBI:15377"/>
        <dbReference type="ChEBI" id="CHEBI:15378"/>
        <dbReference type="ChEBI" id="CHEBI:59871"/>
        <dbReference type="ChEBI" id="CHEBI:78442"/>
        <dbReference type="ChEBI" id="CHEBI:79333"/>
        <dbReference type="EC" id="3.1.1.96"/>
    </reaction>
</comment>
<dbReference type="InterPro" id="IPR000823">
    <property type="entry name" value="Peroxidase_pln"/>
</dbReference>
<evidence type="ECO:0000259" key="23">
    <source>
        <dbReference type="PROSITE" id="PS50873"/>
    </source>
</evidence>
<keyword evidence="22" id="KW-0732">Signal</keyword>
<keyword evidence="12 20" id="KW-1015">Disulfide bond</keyword>
<feature type="binding site" evidence="18">
    <location>
        <position position="83"/>
    </location>
    <ligand>
        <name>Ca(2+)</name>
        <dbReference type="ChEBI" id="CHEBI:29108"/>
        <label>1</label>
    </ligand>
</feature>
<dbReference type="InterPro" id="IPR002016">
    <property type="entry name" value="Haem_peroxidase"/>
</dbReference>
<comment type="similarity">
    <text evidence="4 21">Belongs to the DTD family.</text>
</comment>
<keyword evidence="8 18" id="KW-0479">Metal-binding</keyword>
<keyword evidence="11 18" id="KW-0408">Iron</keyword>
<evidence type="ECO:0000256" key="14">
    <source>
        <dbReference type="ARBA" id="ARBA00047676"/>
    </source>
</evidence>
<feature type="active site" description="Proton acceptor" evidence="16">
    <location>
        <position position="82"/>
    </location>
</feature>
<evidence type="ECO:0000313" key="24">
    <source>
        <dbReference type="EMBL" id="OMO65236.1"/>
    </source>
</evidence>
<dbReference type="GO" id="GO:0106026">
    <property type="term" value="F:Gly-tRNA(Ala) deacylase activity"/>
    <property type="evidence" value="ECO:0007669"/>
    <property type="project" value="RHEA"/>
</dbReference>
<feature type="disulfide bond" evidence="20">
    <location>
        <begin position="84"/>
        <end position="89"/>
    </location>
</feature>
<dbReference type="GO" id="GO:0020037">
    <property type="term" value="F:heme binding"/>
    <property type="evidence" value="ECO:0007669"/>
    <property type="project" value="InterPro"/>
</dbReference>
<dbReference type="Pfam" id="PF02580">
    <property type="entry name" value="Tyr_Deacylase"/>
    <property type="match status" value="1"/>
</dbReference>
<keyword evidence="6 24" id="KW-0575">Peroxidase</keyword>
<evidence type="ECO:0000256" key="10">
    <source>
        <dbReference type="ARBA" id="ARBA00023002"/>
    </source>
</evidence>
<dbReference type="PANTHER" id="PTHR31517:SF59">
    <property type="entry name" value="PEROXIDASE"/>
    <property type="match status" value="1"/>
</dbReference>
<feature type="binding site" evidence="18">
    <location>
        <position position="106"/>
    </location>
    <ligand>
        <name>Ca(2+)</name>
        <dbReference type="ChEBI" id="CHEBI:29108"/>
        <label>1</label>
    </ligand>
</feature>
<feature type="binding site" description="axial binding residue" evidence="18">
    <location>
        <position position="212"/>
    </location>
    <ligand>
        <name>heme b</name>
        <dbReference type="ChEBI" id="CHEBI:60344"/>
    </ligand>
    <ligandPart>
        <name>Fe</name>
        <dbReference type="ChEBI" id="CHEBI:18248"/>
    </ligandPart>
</feature>
<evidence type="ECO:0000256" key="7">
    <source>
        <dbReference type="ARBA" id="ARBA00022617"/>
    </source>
</evidence>